<name>A0ABU3VJL1_9RHOB</name>
<organism evidence="6 7">
    <name type="scientific">Sedimentitalea todarodis</name>
    <dbReference type="NCBI Taxonomy" id="1631240"/>
    <lineage>
        <taxon>Bacteria</taxon>
        <taxon>Pseudomonadati</taxon>
        <taxon>Pseudomonadota</taxon>
        <taxon>Alphaproteobacteria</taxon>
        <taxon>Rhodobacterales</taxon>
        <taxon>Paracoccaceae</taxon>
        <taxon>Sedimentitalea</taxon>
    </lineage>
</organism>
<reference evidence="7" key="1">
    <citation type="submission" date="2023-05" db="EMBL/GenBank/DDBJ databases">
        <title>Sedimentitalea sp. nov. JM2-8.</title>
        <authorList>
            <person name="Huang J."/>
        </authorList>
    </citation>
    <scope>NUCLEOTIDE SEQUENCE [LARGE SCALE GENOMIC DNA]</scope>
    <source>
        <strain evidence="7">KHS03</strain>
    </source>
</reference>
<proteinExistence type="predicted"/>
<dbReference type="GO" id="GO:0008745">
    <property type="term" value="F:N-acetylmuramoyl-L-alanine amidase activity"/>
    <property type="evidence" value="ECO:0007669"/>
    <property type="project" value="UniProtKB-EC"/>
</dbReference>
<evidence type="ECO:0000256" key="3">
    <source>
        <dbReference type="ARBA" id="ARBA00022801"/>
    </source>
</evidence>
<dbReference type="InterPro" id="IPR036505">
    <property type="entry name" value="Amidase/PGRP_sf"/>
</dbReference>
<dbReference type="SUPFAM" id="SSF55846">
    <property type="entry name" value="N-acetylmuramoyl-L-alanine amidase-like"/>
    <property type="match status" value="1"/>
</dbReference>
<evidence type="ECO:0000256" key="2">
    <source>
        <dbReference type="ARBA" id="ARBA00011901"/>
    </source>
</evidence>
<dbReference type="PANTHER" id="PTHR30417">
    <property type="entry name" value="N-ACETYLMURAMOYL-L-ALANINE AMIDASE AMID"/>
    <property type="match status" value="1"/>
</dbReference>
<protein>
    <recommendedName>
        <fullName evidence="2">N-acetylmuramoyl-L-alanine amidase</fullName>
        <ecNumber evidence="2">3.5.1.28</ecNumber>
    </recommendedName>
</protein>
<feature type="domain" description="N-acetylmuramoyl-L-alanine amidase" evidence="5">
    <location>
        <begin position="1"/>
        <end position="118"/>
    </location>
</feature>
<dbReference type="PANTHER" id="PTHR30417:SF1">
    <property type="entry name" value="N-ACETYLMURAMOYL-L-ALANINE AMIDASE AMID"/>
    <property type="match status" value="1"/>
</dbReference>
<evidence type="ECO:0000259" key="5">
    <source>
        <dbReference type="SMART" id="SM00644"/>
    </source>
</evidence>
<dbReference type="RefSeq" id="WP_316781281.1">
    <property type="nucleotide sequence ID" value="NZ_JASMWN010000022.1"/>
</dbReference>
<dbReference type="InterPro" id="IPR002502">
    <property type="entry name" value="Amidase_domain"/>
</dbReference>
<dbReference type="CDD" id="cd06583">
    <property type="entry name" value="PGRP"/>
    <property type="match status" value="1"/>
</dbReference>
<evidence type="ECO:0000313" key="6">
    <source>
        <dbReference type="EMBL" id="MDU9006346.1"/>
    </source>
</evidence>
<gene>
    <name evidence="6" type="ORF">QO231_21160</name>
</gene>
<dbReference type="InterPro" id="IPR051206">
    <property type="entry name" value="NAMLAA_amidase_2"/>
</dbReference>
<keyword evidence="3 6" id="KW-0378">Hydrolase</keyword>
<dbReference type="Proteomes" id="UP001255416">
    <property type="component" value="Unassembled WGS sequence"/>
</dbReference>
<dbReference type="SMART" id="SM00644">
    <property type="entry name" value="Ami_2"/>
    <property type="match status" value="1"/>
</dbReference>
<keyword evidence="7" id="KW-1185">Reference proteome</keyword>
<keyword evidence="4" id="KW-0961">Cell wall biogenesis/degradation</keyword>
<comment type="catalytic activity">
    <reaction evidence="1">
        <text>Hydrolyzes the link between N-acetylmuramoyl residues and L-amino acid residues in certain cell-wall glycopeptides.</text>
        <dbReference type="EC" id="3.5.1.28"/>
    </reaction>
</comment>
<comment type="caution">
    <text evidence="6">The sequence shown here is derived from an EMBL/GenBank/DDBJ whole genome shotgun (WGS) entry which is preliminary data.</text>
</comment>
<accession>A0ABU3VJL1</accession>
<dbReference type="Gene3D" id="3.40.80.10">
    <property type="entry name" value="Peptidoglycan recognition protein-like"/>
    <property type="match status" value="1"/>
</dbReference>
<dbReference type="Pfam" id="PF01510">
    <property type="entry name" value="Amidase_2"/>
    <property type="match status" value="1"/>
</dbReference>
<sequence>MIHYTGMIGAAAALERLRDPVAEVSSHYLIGSDGVLWQLVAEEMRAWHAGAGSWQGRGDVNSRSIGIELDNSGDHPFSEPQMTRLETLLRDLMARWPIAPSGVIGHSDMAPARKYDPGPRFDWRRLARQDLAVWPDSGAMPGDFVRDAVRFGYPEVEVAEILVAVRARFRPGAEGPIEDADRGVMADLARRFGVDQAGHNA</sequence>
<evidence type="ECO:0000313" key="7">
    <source>
        <dbReference type="Proteomes" id="UP001255416"/>
    </source>
</evidence>
<dbReference type="EMBL" id="JASMWN010000022">
    <property type="protein sequence ID" value="MDU9006346.1"/>
    <property type="molecule type" value="Genomic_DNA"/>
</dbReference>
<dbReference type="EC" id="3.5.1.28" evidence="2"/>
<evidence type="ECO:0000256" key="4">
    <source>
        <dbReference type="ARBA" id="ARBA00023316"/>
    </source>
</evidence>
<evidence type="ECO:0000256" key="1">
    <source>
        <dbReference type="ARBA" id="ARBA00001561"/>
    </source>
</evidence>